<evidence type="ECO:0000256" key="2">
    <source>
        <dbReference type="ARBA" id="ARBA00022989"/>
    </source>
</evidence>
<dbReference type="RefSeq" id="WP_253482711.1">
    <property type="nucleotide sequence ID" value="NZ_JALJXV010000009.1"/>
</dbReference>
<feature type="transmembrane region" description="Helical" evidence="4">
    <location>
        <begin position="366"/>
        <end position="388"/>
    </location>
</feature>
<evidence type="ECO:0000259" key="5">
    <source>
        <dbReference type="PROSITE" id="PS50850"/>
    </source>
</evidence>
<feature type="transmembrane region" description="Helical" evidence="4">
    <location>
        <begin position="12"/>
        <end position="29"/>
    </location>
</feature>
<keyword evidence="1 4" id="KW-0812">Transmembrane</keyword>
<gene>
    <name evidence="6" type="ORF">J2T57_003639</name>
</gene>
<evidence type="ECO:0000256" key="4">
    <source>
        <dbReference type="SAM" id="Phobius"/>
    </source>
</evidence>
<dbReference type="InterPro" id="IPR036259">
    <property type="entry name" value="MFS_trans_sf"/>
</dbReference>
<feature type="transmembrane region" description="Helical" evidence="4">
    <location>
        <begin position="49"/>
        <end position="75"/>
    </location>
</feature>
<evidence type="ECO:0000256" key="1">
    <source>
        <dbReference type="ARBA" id="ARBA00022692"/>
    </source>
</evidence>
<comment type="caution">
    <text evidence="6">The sequence shown here is derived from an EMBL/GenBank/DDBJ whole genome shotgun (WGS) entry which is preliminary data.</text>
</comment>
<dbReference type="PANTHER" id="PTHR23523">
    <property type="match status" value="1"/>
</dbReference>
<dbReference type="Pfam" id="PF07690">
    <property type="entry name" value="MFS_1"/>
    <property type="match status" value="1"/>
</dbReference>
<name>A0AAE3G7H9_9GAMM</name>
<keyword evidence="2 4" id="KW-1133">Transmembrane helix</keyword>
<feature type="transmembrane region" description="Helical" evidence="4">
    <location>
        <begin position="214"/>
        <end position="236"/>
    </location>
</feature>
<feature type="transmembrane region" description="Helical" evidence="4">
    <location>
        <begin position="337"/>
        <end position="360"/>
    </location>
</feature>
<sequence length="396" mass="41184">MNAADPRPEWVSQIPVFVLLWVAGLYLRMPIMMGPPLAPRIAEDLGLGGIGTGALTTIPVLLLSVAALAGAFMITVTGARRAVAIGLLIVAITSTARGLAMEPWQLYLITAAMGLGIAVVQPALPALLTVWCPGRVALGTAVYMNGMLVGEVIGAGLTIPLFLPMAGQDWRLALAIVSLPALLCVAGFALYRRPGEERAAQAVPIWMPAWRHSLVWRMGLLLGTSGSLFFGANAYMATVLAGRGEVHLLAVGLLLFNSAQVAASMLAFRYAGRWVRSSGPTLLAMTSTALLCMVLFLLLPGAPALLAAFVVSFTTGIMLILLVTLPPSLAFDEGPAPLAAGMYTVGYALSFAVPLLGGVLLDLTGYPAAAMAPAMVLAMVALPLCMGLPRGGDDAR</sequence>
<accession>A0AAE3G7H9</accession>
<dbReference type="SUPFAM" id="SSF103473">
    <property type="entry name" value="MFS general substrate transporter"/>
    <property type="match status" value="1"/>
</dbReference>
<protein>
    <submittedName>
        <fullName evidence="6">CP family cyanate transporter-like MFS transporter</fullName>
    </submittedName>
</protein>
<dbReference type="InterPro" id="IPR011701">
    <property type="entry name" value="MFS"/>
</dbReference>
<dbReference type="Proteomes" id="UP001205843">
    <property type="component" value="Unassembled WGS sequence"/>
</dbReference>
<proteinExistence type="predicted"/>
<organism evidence="6 7">
    <name type="scientific">Natronocella acetinitrilica</name>
    <dbReference type="NCBI Taxonomy" id="414046"/>
    <lineage>
        <taxon>Bacteria</taxon>
        <taxon>Pseudomonadati</taxon>
        <taxon>Pseudomonadota</taxon>
        <taxon>Gammaproteobacteria</taxon>
        <taxon>Chromatiales</taxon>
        <taxon>Ectothiorhodospiraceae</taxon>
        <taxon>Natronocella</taxon>
    </lineage>
</organism>
<feature type="transmembrane region" description="Helical" evidence="4">
    <location>
        <begin position="142"/>
        <end position="166"/>
    </location>
</feature>
<evidence type="ECO:0000256" key="3">
    <source>
        <dbReference type="ARBA" id="ARBA00023136"/>
    </source>
</evidence>
<dbReference type="PROSITE" id="PS50850">
    <property type="entry name" value="MFS"/>
    <property type="match status" value="1"/>
</dbReference>
<dbReference type="InterPro" id="IPR020846">
    <property type="entry name" value="MFS_dom"/>
</dbReference>
<evidence type="ECO:0000313" key="6">
    <source>
        <dbReference type="EMBL" id="MCP1676478.1"/>
    </source>
</evidence>
<feature type="transmembrane region" description="Helical" evidence="4">
    <location>
        <begin position="106"/>
        <end position="130"/>
    </location>
</feature>
<feature type="transmembrane region" description="Helical" evidence="4">
    <location>
        <begin position="248"/>
        <end position="268"/>
    </location>
</feature>
<dbReference type="PANTHER" id="PTHR23523:SF2">
    <property type="entry name" value="2-NITROIMIDAZOLE TRANSPORTER"/>
    <property type="match status" value="1"/>
</dbReference>
<keyword evidence="3 4" id="KW-0472">Membrane</keyword>
<keyword evidence="7" id="KW-1185">Reference proteome</keyword>
<dbReference type="GO" id="GO:0022857">
    <property type="term" value="F:transmembrane transporter activity"/>
    <property type="evidence" value="ECO:0007669"/>
    <property type="project" value="InterPro"/>
</dbReference>
<dbReference type="InterPro" id="IPR052524">
    <property type="entry name" value="MFS_Cyanate_Porter"/>
</dbReference>
<reference evidence="6" key="1">
    <citation type="submission" date="2022-03" db="EMBL/GenBank/DDBJ databases">
        <title>Genomic Encyclopedia of Type Strains, Phase III (KMG-III): the genomes of soil and plant-associated and newly described type strains.</title>
        <authorList>
            <person name="Whitman W."/>
        </authorList>
    </citation>
    <scope>NUCLEOTIDE SEQUENCE</scope>
    <source>
        <strain evidence="6">ANL 6-2</strain>
    </source>
</reference>
<dbReference type="EMBL" id="JALJXV010000009">
    <property type="protein sequence ID" value="MCP1676478.1"/>
    <property type="molecule type" value="Genomic_DNA"/>
</dbReference>
<feature type="domain" description="Major facilitator superfamily (MFS) profile" evidence="5">
    <location>
        <begin position="16"/>
        <end position="396"/>
    </location>
</feature>
<dbReference type="Gene3D" id="1.20.1250.20">
    <property type="entry name" value="MFS general substrate transporter like domains"/>
    <property type="match status" value="1"/>
</dbReference>
<feature type="transmembrane region" description="Helical" evidence="4">
    <location>
        <begin position="82"/>
        <end position="100"/>
    </location>
</feature>
<feature type="transmembrane region" description="Helical" evidence="4">
    <location>
        <begin position="280"/>
        <end position="299"/>
    </location>
</feature>
<feature type="transmembrane region" description="Helical" evidence="4">
    <location>
        <begin position="172"/>
        <end position="191"/>
    </location>
</feature>
<dbReference type="AlphaFoldDB" id="A0AAE3G7H9"/>
<feature type="transmembrane region" description="Helical" evidence="4">
    <location>
        <begin position="305"/>
        <end position="325"/>
    </location>
</feature>
<evidence type="ECO:0000313" key="7">
    <source>
        <dbReference type="Proteomes" id="UP001205843"/>
    </source>
</evidence>